<evidence type="ECO:0008006" key="4">
    <source>
        <dbReference type="Google" id="ProtNLM"/>
    </source>
</evidence>
<protein>
    <recommendedName>
        <fullName evidence="4">Gag protein</fullName>
    </recommendedName>
</protein>
<feature type="region of interest" description="Disordered" evidence="1">
    <location>
        <begin position="256"/>
        <end position="291"/>
    </location>
</feature>
<organism evidence="2 3">
    <name type="scientific">Kingdonia uniflora</name>
    <dbReference type="NCBI Taxonomy" id="39325"/>
    <lineage>
        <taxon>Eukaryota</taxon>
        <taxon>Viridiplantae</taxon>
        <taxon>Streptophyta</taxon>
        <taxon>Embryophyta</taxon>
        <taxon>Tracheophyta</taxon>
        <taxon>Spermatophyta</taxon>
        <taxon>Magnoliopsida</taxon>
        <taxon>Ranunculales</taxon>
        <taxon>Circaeasteraceae</taxon>
        <taxon>Kingdonia</taxon>
    </lineage>
</organism>
<accession>A0A7J7MP96</accession>
<gene>
    <name evidence="2" type="ORF">GIB67_002428</name>
</gene>
<reference evidence="2 3" key="1">
    <citation type="journal article" date="2020" name="IScience">
        <title>Genome Sequencing of the Endangered Kingdonia uniflora (Circaeasteraceae, Ranunculales) Reveals Potential Mechanisms of Evolutionary Specialization.</title>
        <authorList>
            <person name="Sun Y."/>
            <person name="Deng T."/>
            <person name="Zhang A."/>
            <person name="Moore M.J."/>
            <person name="Landis J.B."/>
            <person name="Lin N."/>
            <person name="Zhang H."/>
            <person name="Zhang X."/>
            <person name="Huang J."/>
            <person name="Zhang X."/>
            <person name="Sun H."/>
            <person name="Wang H."/>
        </authorList>
    </citation>
    <scope>NUCLEOTIDE SEQUENCE [LARGE SCALE GENOMIC DNA]</scope>
    <source>
        <strain evidence="2">TB1705</strain>
        <tissue evidence="2">Leaf</tissue>
    </source>
</reference>
<feature type="compositionally biased region" description="Basic and acidic residues" evidence="1">
    <location>
        <begin position="256"/>
        <end position="275"/>
    </location>
</feature>
<proteinExistence type="predicted"/>
<keyword evidence="3" id="KW-1185">Reference proteome</keyword>
<comment type="caution">
    <text evidence="2">The sequence shown here is derived from an EMBL/GenBank/DDBJ whole genome shotgun (WGS) entry which is preliminary data.</text>
</comment>
<evidence type="ECO:0000313" key="2">
    <source>
        <dbReference type="EMBL" id="KAF6156713.1"/>
    </source>
</evidence>
<evidence type="ECO:0000256" key="1">
    <source>
        <dbReference type="SAM" id="MobiDB-lite"/>
    </source>
</evidence>
<dbReference type="EMBL" id="JACGCM010001306">
    <property type="protein sequence ID" value="KAF6156713.1"/>
    <property type="molecule type" value="Genomic_DNA"/>
</dbReference>
<evidence type="ECO:0000313" key="3">
    <source>
        <dbReference type="Proteomes" id="UP000541444"/>
    </source>
</evidence>
<feature type="non-terminal residue" evidence="2">
    <location>
        <position position="1"/>
    </location>
</feature>
<name>A0A7J7MP96_9MAGN</name>
<sequence length="402" mass="44592">MMDVAEKTKIMSDRVVQSVEVMNASYVDFITEAKSTAAKSMRGRGCTLGHGRGGHRGGALAGEPTLSQVSVAIIPAGQAEQTVLGARVDIESLPGDQFQQEVPPILVVPEQPRVFPTSVVPEVSAEMRQFMESFAASFQKDFELDEVSRGAAGDTGYLSTPGKGRPVSYSDACISEFYSLELGDMSIARYDQRFNELSLYMSFIVHDEEQKKMKFLKGLRPYFIRFLIGSEAITYADVLSKTLALVQNNLDDRKYKDLRSQQRQDPRPDKGKDIQEQFGGSDSKRQRLGFNSSVPELPRGSSLIDHNLVLVVAGAVGIKGMLGRFIPNMLVTRSRCDSSRAPWFLHRGLSFSRFSSGSFRVLRDDSMFRASRMARDSLLRASRVARGSLCRTSRVVRDSSIQ</sequence>
<dbReference type="AlphaFoldDB" id="A0A7J7MP96"/>
<dbReference type="Proteomes" id="UP000541444">
    <property type="component" value="Unassembled WGS sequence"/>
</dbReference>